<dbReference type="AlphaFoldDB" id="G4YS97"/>
<dbReference type="InParanoid" id="G4YS97"/>
<keyword evidence="2" id="KW-1185">Reference proteome</keyword>
<dbReference type="Proteomes" id="UP000002640">
    <property type="component" value="Unassembled WGS sequence"/>
</dbReference>
<dbReference type="InterPro" id="IPR052613">
    <property type="entry name" value="LicD_transferase"/>
</dbReference>
<accession>G4YS97</accession>
<dbReference type="GeneID" id="20655717"/>
<protein>
    <submittedName>
        <fullName evidence="1">Uncharacterized protein</fullName>
    </submittedName>
</protein>
<gene>
    <name evidence="1" type="ORF">PHYSODRAFT_484124</name>
</gene>
<sequence length="278" mass="31097">MLVLCALRTRTELIGSRCAPQVLDARSIAYHSNHRFNTMIKTISPFPAPTFAGNHEALCANSSRLTQKFHYCLPISGRKDSDFCAGADRMDLLLPQSPSTRCHASVLHLLLVDVYEELQAQGFAPILTYGSLLGAVRNGSMIPFTEDTDIAYSGEISSESALADTLWSKGYHLFMNKIWRVCVAPTHPLAGNLYDPDRPIAKNFAVPYVDLYSMEKTKDGSAYSMQELKGRTLPSYRVEPFSQVVINGLPFDTVYDPEYFLLEEYGPEFKQPKPRNQA</sequence>
<evidence type="ECO:0000313" key="2">
    <source>
        <dbReference type="Proteomes" id="UP000002640"/>
    </source>
</evidence>
<dbReference type="RefSeq" id="XP_009520616.1">
    <property type="nucleotide sequence ID" value="XM_009522321.1"/>
</dbReference>
<organism evidence="1 2">
    <name type="scientific">Phytophthora sojae (strain P6497)</name>
    <name type="common">Soybean stem and root rot agent</name>
    <name type="synonym">Phytophthora megasperma f. sp. glycines</name>
    <dbReference type="NCBI Taxonomy" id="1094619"/>
    <lineage>
        <taxon>Eukaryota</taxon>
        <taxon>Sar</taxon>
        <taxon>Stramenopiles</taxon>
        <taxon>Oomycota</taxon>
        <taxon>Peronosporomycetes</taxon>
        <taxon>Peronosporales</taxon>
        <taxon>Peronosporaceae</taxon>
        <taxon>Phytophthora</taxon>
    </lineage>
</organism>
<dbReference type="PANTHER" id="PTHR13627">
    <property type="entry name" value="FUKUTIN RELATED PROTEIN"/>
    <property type="match status" value="1"/>
</dbReference>
<dbReference type="OMA" id="GEHTALC"/>
<name>G4YS97_PHYSP</name>
<dbReference type="EMBL" id="JH159152">
    <property type="protein sequence ID" value="EGZ25328.1"/>
    <property type="molecule type" value="Genomic_DNA"/>
</dbReference>
<reference evidence="1 2" key="1">
    <citation type="journal article" date="2006" name="Science">
        <title>Phytophthora genome sequences uncover evolutionary origins and mechanisms of pathogenesis.</title>
        <authorList>
            <person name="Tyler B.M."/>
            <person name="Tripathy S."/>
            <person name="Zhang X."/>
            <person name="Dehal P."/>
            <person name="Jiang R.H."/>
            <person name="Aerts A."/>
            <person name="Arredondo F.D."/>
            <person name="Baxter L."/>
            <person name="Bensasson D."/>
            <person name="Beynon J.L."/>
            <person name="Chapman J."/>
            <person name="Damasceno C.M."/>
            <person name="Dorrance A.E."/>
            <person name="Dou D."/>
            <person name="Dickerman A.W."/>
            <person name="Dubchak I.L."/>
            <person name="Garbelotto M."/>
            <person name="Gijzen M."/>
            <person name="Gordon S.G."/>
            <person name="Govers F."/>
            <person name="Grunwald N.J."/>
            <person name="Huang W."/>
            <person name="Ivors K.L."/>
            <person name="Jones R.W."/>
            <person name="Kamoun S."/>
            <person name="Krampis K."/>
            <person name="Lamour K.H."/>
            <person name="Lee M.K."/>
            <person name="McDonald W.H."/>
            <person name="Medina M."/>
            <person name="Meijer H.J."/>
            <person name="Nordberg E.K."/>
            <person name="Maclean D.J."/>
            <person name="Ospina-Giraldo M.D."/>
            <person name="Morris P.F."/>
            <person name="Phuntumart V."/>
            <person name="Putnam N.H."/>
            <person name="Rash S."/>
            <person name="Rose J.K."/>
            <person name="Sakihama Y."/>
            <person name="Salamov A.A."/>
            <person name="Savidor A."/>
            <person name="Scheuring C.F."/>
            <person name="Smith B.M."/>
            <person name="Sobral B.W."/>
            <person name="Terry A."/>
            <person name="Torto-Alalibo T.A."/>
            <person name="Win J."/>
            <person name="Xu Z."/>
            <person name="Zhang H."/>
            <person name="Grigoriev I.V."/>
            <person name="Rokhsar D.S."/>
            <person name="Boore J.L."/>
        </authorList>
    </citation>
    <scope>NUCLEOTIDE SEQUENCE [LARGE SCALE GENOMIC DNA]</scope>
    <source>
        <strain evidence="1 2">P6497</strain>
    </source>
</reference>
<evidence type="ECO:0000313" key="1">
    <source>
        <dbReference type="EMBL" id="EGZ25328.1"/>
    </source>
</evidence>
<dbReference type="PANTHER" id="PTHR13627:SF33">
    <property type="entry name" value="LICD FAMILY PROTEIN"/>
    <property type="match status" value="1"/>
</dbReference>
<proteinExistence type="predicted"/>
<dbReference type="KEGG" id="psoj:PHYSODRAFT_484124"/>